<evidence type="ECO:0000313" key="2">
    <source>
        <dbReference type="EMBL" id="KAF1944701.1"/>
    </source>
</evidence>
<evidence type="ECO:0000256" key="1">
    <source>
        <dbReference type="SAM" id="SignalP"/>
    </source>
</evidence>
<evidence type="ECO:0000313" key="3">
    <source>
        <dbReference type="Proteomes" id="UP000800038"/>
    </source>
</evidence>
<dbReference type="Proteomes" id="UP000800038">
    <property type="component" value="Unassembled WGS sequence"/>
</dbReference>
<name>A0A6A5SW20_9PLEO</name>
<keyword evidence="1" id="KW-0732">Signal</keyword>
<proteinExistence type="predicted"/>
<dbReference type="AlphaFoldDB" id="A0A6A5SW20"/>
<reference evidence="2" key="1">
    <citation type="journal article" date="2020" name="Stud. Mycol.">
        <title>101 Dothideomycetes genomes: a test case for predicting lifestyles and emergence of pathogens.</title>
        <authorList>
            <person name="Haridas S."/>
            <person name="Albert R."/>
            <person name="Binder M."/>
            <person name="Bloem J."/>
            <person name="Labutti K."/>
            <person name="Salamov A."/>
            <person name="Andreopoulos B."/>
            <person name="Baker S."/>
            <person name="Barry K."/>
            <person name="Bills G."/>
            <person name="Bluhm B."/>
            <person name="Cannon C."/>
            <person name="Castanera R."/>
            <person name="Culley D."/>
            <person name="Daum C."/>
            <person name="Ezra D."/>
            <person name="Gonzalez J."/>
            <person name="Henrissat B."/>
            <person name="Kuo A."/>
            <person name="Liang C."/>
            <person name="Lipzen A."/>
            <person name="Lutzoni F."/>
            <person name="Magnuson J."/>
            <person name="Mondo S."/>
            <person name="Nolan M."/>
            <person name="Ohm R."/>
            <person name="Pangilinan J."/>
            <person name="Park H.-J."/>
            <person name="Ramirez L."/>
            <person name="Alfaro M."/>
            <person name="Sun H."/>
            <person name="Tritt A."/>
            <person name="Yoshinaga Y."/>
            <person name="Zwiers L.-H."/>
            <person name="Turgeon B."/>
            <person name="Goodwin S."/>
            <person name="Spatafora J."/>
            <person name="Crous P."/>
            <person name="Grigoriev I."/>
        </authorList>
    </citation>
    <scope>NUCLEOTIDE SEQUENCE</scope>
    <source>
        <strain evidence="2">CBS 161.51</strain>
    </source>
</reference>
<dbReference type="EMBL" id="ML976015">
    <property type="protein sequence ID" value="KAF1944701.1"/>
    <property type="molecule type" value="Genomic_DNA"/>
</dbReference>
<sequence>MAGRHVAVIHALTMCVLQPTTGPLLMCSWSAARPKPSMSACALYISSALTYSRHKRRFCPKVRHDNLELLLGGSDNLRHPQQQITIYLAYAIRVFFSSVPRTCFVPAGCHEALHTQLILGLLQTVCSDGQRCRTRCESPQTMSKSAL</sequence>
<accession>A0A6A5SW20</accession>
<gene>
    <name evidence="2" type="ORF">EJ02DRAFT_85708</name>
</gene>
<feature type="chain" id="PRO_5025631865" description="Secreted protein" evidence="1">
    <location>
        <begin position="23"/>
        <end position="147"/>
    </location>
</feature>
<organism evidence="2 3">
    <name type="scientific">Clathrospora elynae</name>
    <dbReference type="NCBI Taxonomy" id="706981"/>
    <lineage>
        <taxon>Eukaryota</taxon>
        <taxon>Fungi</taxon>
        <taxon>Dikarya</taxon>
        <taxon>Ascomycota</taxon>
        <taxon>Pezizomycotina</taxon>
        <taxon>Dothideomycetes</taxon>
        <taxon>Pleosporomycetidae</taxon>
        <taxon>Pleosporales</taxon>
        <taxon>Diademaceae</taxon>
        <taxon>Clathrospora</taxon>
    </lineage>
</organism>
<evidence type="ECO:0008006" key="4">
    <source>
        <dbReference type="Google" id="ProtNLM"/>
    </source>
</evidence>
<keyword evidence="3" id="KW-1185">Reference proteome</keyword>
<feature type="signal peptide" evidence="1">
    <location>
        <begin position="1"/>
        <end position="22"/>
    </location>
</feature>
<protein>
    <recommendedName>
        <fullName evidence="4">Secreted protein</fullName>
    </recommendedName>
</protein>